<dbReference type="EMBL" id="JEOB01000004">
    <property type="protein sequence ID" value="EXM37793.1"/>
    <property type="molecule type" value="Genomic_DNA"/>
</dbReference>
<dbReference type="InterPro" id="IPR016181">
    <property type="entry name" value="Acyl_CoA_acyltransferase"/>
</dbReference>
<dbReference type="RefSeq" id="WP_037289702.1">
    <property type="nucleotide sequence ID" value="NZ_JEOB01000004.1"/>
</dbReference>
<dbReference type="Proteomes" id="UP000021369">
    <property type="component" value="Unassembled WGS sequence"/>
</dbReference>
<dbReference type="Gene3D" id="3.40.630.30">
    <property type="match status" value="1"/>
</dbReference>
<dbReference type="InterPro" id="IPR024320">
    <property type="entry name" value="LPG_synthase_C"/>
</dbReference>
<reference evidence="2 3" key="1">
    <citation type="submission" date="2013-06" db="EMBL/GenBank/DDBJ databases">
        <title>Rumen cellulosomics: divergent fiber-degrading strategies revealed by comparative genome-wide analysis of six Ruminococcal strains.</title>
        <authorList>
            <person name="Dassa B."/>
            <person name="Borovok I."/>
            <person name="Lamed R."/>
            <person name="Flint H."/>
            <person name="Yeoman C.J."/>
            <person name="White B."/>
            <person name="Bayer E.A."/>
        </authorList>
    </citation>
    <scope>NUCLEOTIDE SEQUENCE [LARGE SCALE GENOMIC DNA]</scope>
    <source>
        <strain evidence="2 3">SY3</strain>
    </source>
</reference>
<dbReference type="PANTHER" id="PTHR41373">
    <property type="entry name" value="DUF2156 DOMAIN-CONTAINING PROTEIN"/>
    <property type="match status" value="1"/>
</dbReference>
<gene>
    <name evidence="2" type="ORF">RASY3_15825</name>
</gene>
<proteinExistence type="predicted"/>
<organism evidence="2 3">
    <name type="scientific">Ruminococcus albus SY3</name>
    <dbReference type="NCBI Taxonomy" id="1341156"/>
    <lineage>
        <taxon>Bacteria</taxon>
        <taxon>Bacillati</taxon>
        <taxon>Bacillota</taxon>
        <taxon>Clostridia</taxon>
        <taxon>Eubacteriales</taxon>
        <taxon>Oscillospiraceae</taxon>
        <taxon>Ruminococcus</taxon>
    </lineage>
</organism>
<evidence type="ECO:0000259" key="1">
    <source>
        <dbReference type="Pfam" id="PF09924"/>
    </source>
</evidence>
<dbReference type="OrthoDB" id="9765580at2"/>
<feature type="domain" description="Phosphatidylglycerol lysyltransferase C-terminal" evidence="1">
    <location>
        <begin position="22"/>
        <end position="297"/>
    </location>
</feature>
<name>A0A011VT24_RUMAL</name>
<evidence type="ECO:0000313" key="2">
    <source>
        <dbReference type="EMBL" id="EXM37793.1"/>
    </source>
</evidence>
<protein>
    <recommendedName>
        <fullName evidence="1">Phosphatidylglycerol lysyltransferase C-terminal domain-containing protein</fullName>
    </recommendedName>
</protein>
<dbReference type="SUPFAM" id="SSF55729">
    <property type="entry name" value="Acyl-CoA N-acyltransferases (Nat)"/>
    <property type="match status" value="2"/>
</dbReference>
<dbReference type="AlphaFoldDB" id="A0A011VT24"/>
<dbReference type="PATRIC" id="fig|1341156.4.peg.2764"/>
<comment type="caution">
    <text evidence="2">The sequence shown here is derived from an EMBL/GenBank/DDBJ whole genome shotgun (WGS) entry which is preliminary data.</text>
</comment>
<dbReference type="PIRSF" id="PIRSF018688">
    <property type="entry name" value="UCP018688"/>
    <property type="match status" value="1"/>
</dbReference>
<dbReference type="InterPro" id="IPR016732">
    <property type="entry name" value="UCP018688"/>
</dbReference>
<evidence type="ECO:0000313" key="3">
    <source>
        <dbReference type="Proteomes" id="UP000021369"/>
    </source>
</evidence>
<dbReference type="Pfam" id="PF09924">
    <property type="entry name" value="LPG_synthase_C"/>
    <property type="match status" value="1"/>
</dbReference>
<accession>A0A011VT24</accession>
<sequence length="300" mass="34762">MFDFRKIELTDRDEINARLAVSDRMGCEYSFANNFAWHRLNDSLICLYGDFYILMSFFDGEPVILFPTGVSDDDVGREKIISLLAELEKFITDKGDTFRICSVTEKELEWMKAVYGDRISFFADRGNSDYIYLSKKLISFEGKKYHGKRNHINRFLENDWSFDEIRPCDIDDCFRFAADIYNSVGDSEGSAAIEQYAIHRFLMNMDYLGLKGSILRSGGEIVGFTIGEQLNSNTFVVHIEKARGDINGAYPMLCNQFAKRYASQLKYINREEDMGIEGLRRSKLSYHPEFLLHKYTVSFE</sequence>
<dbReference type="PANTHER" id="PTHR41373:SF1">
    <property type="entry name" value="PHOSPHATIDYLGLYCEROL LYSYLTRANSFERASE C-TERMINAL DOMAIN-CONTAINING PROTEIN"/>
    <property type="match status" value="1"/>
</dbReference>
<keyword evidence="3" id="KW-1185">Reference proteome</keyword>